<dbReference type="EMBL" id="BSXW01000934">
    <property type="protein sequence ID" value="GMF31788.1"/>
    <property type="molecule type" value="Genomic_DNA"/>
</dbReference>
<reference evidence="2" key="1">
    <citation type="submission" date="2023-04" db="EMBL/GenBank/DDBJ databases">
        <title>Phytophthora lilii NBRC 32176.</title>
        <authorList>
            <person name="Ichikawa N."/>
            <person name="Sato H."/>
            <person name="Tonouchi N."/>
        </authorList>
    </citation>
    <scope>NUCLEOTIDE SEQUENCE</scope>
    <source>
        <strain evidence="2">NBRC 32176</strain>
    </source>
</reference>
<keyword evidence="3" id="KW-1185">Reference proteome</keyword>
<evidence type="ECO:0000256" key="1">
    <source>
        <dbReference type="SAM" id="MobiDB-lite"/>
    </source>
</evidence>
<dbReference type="Proteomes" id="UP001165083">
    <property type="component" value="Unassembled WGS sequence"/>
</dbReference>
<proteinExistence type="predicted"/>
<accession>A0A9W6UE23</accession>
<evidence type="ECO:0000313" key="2">
    <source>
        <dbReference type="EMBL" id="GMF31788.1"/>
    </source>
</evidence>
<feature type="region of interest" description="Disordered" evidence="1">
    <location>
        <begin position="15"/>
        <end position="37"/>
    </location>
</feature>
<name>A0A9W6UE23_9STRA</name>
<evidence type="ECO:0000313" key="3">
    <source>
        <dbReference type="Proteomes" id="UP001165083"/>
    </source>
</evidence>
<dbReference type="OrthoDB" id="103359at2759"/>
<dbReference type="AlphaFoldDB" id="A0A9W6UE23"/>
<organism evidence="2 3">
    <name type="scientific">Phytophthora lilii</name>
    <dbReference type="NCBI Taxonomy" id="2077276"/>
    <lineage>
        <taxon>Eukaryota</taxon>
        <taxon>Sar</taxon>
        <taxon>Stramenopiles</taxon>
        <taxon>Oomycota</taxon>
        <taxon>Peronosporomycetes</taxon>
        <taxon>Peronosporales</taxon>
        <taxon>Peronosporaceae</taxon>
        <taxon>Phytophthora</taxon>
    </lineage>
</organism>
<comment type="caution">
    <text evidence="2">The sequence shown here is derived from an EMBL/GenBank/DDBJ whole genome shotgun (WGS) entry which is preliminary data.</text>
</comment>
<protein>
    <submittedName>
        <fullName evidence="2">Unnamed protein product</fullName>
    </submittedName>
</protein>
<gene>
    <name evidence="2" type="ORF">Plil01_001358900</name>
</gene>
<sequence length="435" mass="49413">MESLASDLHEVVSTGWTRPLKKNKDGKPRKPRKGWGPFRSVLNERSVDFNLTLDVQNLKQDVVQEVKRKRVLNEQDQQSFLNMVMDAKVDVGNDLYGTEVMIQQMKMYSTFLRTIRLTMQSFDVVTAEDSVVISTKATLRFQVLRSTIAGIFPHIMGNEWLVSQLVGKEVEPAMGITFFFNSEAKCCKYMVDLDFVGAFMSIVKNPDVVNMLPNRALIADNCMFGVIDEPLESEEEGMPTMLNAEQVIAQNTGNNDLLEAERDRPVAWHKSLVSSSSRSEIHSWGISTDVQKNCLRAVDDYFRVFANGYQSNIHGALFRRHFESNTKADSIVSPQKEGERWDLLSKYFSEIRFQQKAVLRSNMDPTWKLALSKPVRNTCCAVLAVPSQIKFFMDSETGRILGIEERMDFAIAIVKLVNTQDLRLVMANAHSTLEN</sequence>